<reference evidence="1" key="1">
    <citation type="submission" date="2018-05" db="EMBL/GenBank/DDBJ databases">
        <title>Draft genome of Mucuna pruriens seed.</title>
        <authorList>
            <person name="Nnadi N.E."/>
            <person name="Vos R."/>
            <person name="Hasami M.H."/>
            <person name="Devisetty U.K."/>
            <person name="Aguiy J.C."/>
        </authorList>
    </citation>
    <scope>NUCLEOTIDE SEQUENCE [LARGE SCALE GENOMIC DNA]</scope>
    <source>
        <strain evidence="1">JCA_2017</strain>
    </source>
</reference>
<feature type="non-terminal residue" evidence="1">
    <location>
        <position position="1"/>
    </location>
</feature>
<comment type="caution">
    <text evidence="1">The sequence shown here is derived from an EMBL/GenBank/DDBJ whole genome shotgun (WGS) entry which is preliminary data.</text>
</comment>
<name>A0A371EXW6_MUCPR</name>
<organism evidence="1 2">
    <name type="scientific">Mucuna pruriens</name>
    <name type="common">Velvet bean</name>
    <name type="synonym">Dolichos pruriens</name>
    <dbReference type="NCBI Taxonomy" id="157652"/>
    <lineage>
        <taxon>Eukaryota</taxon>
        <taxon>Viridiplantae</taxon>
        <taxon>Streptophyta</taxon>
        <taxon>Embryophyta</taxon>
        <taxon>Tracheophyta</taxon>
        <taxon>Spermatophyta</taxon>
        <taxon>Magnoliopsida</taxon>
        <taxon>eudicotyledons</taxon>
        <taxon>Gunneridae</taxon>
        <taxon>Pentapetalae</taxon>
        <taxon>rosids</taxon>
        <taxon>fabids</taxon>
        <taxon>Fabales</taxon>
        <taxon>Fabaceae</taxon>
        <taxon>Papilionoideae</taxon>
        <taxon>50 kb inversion clade</taxon>
        <taxon>NPAAA clade</taxon>
        <taxon>indigoferoid/millettioid clade</taxon>
        <taxon>Phaseoleae</taxon>
        <taxon>Mucuna</taxon>
    </lineage>
</organism>
<sequence>MMLDYVSKWMEPIALPTNDARIHGRMALKFLNFDSKLVGSKKLMQLDELDKLHFGAHENFKLYKEKRKKWHEKHI</sequence>
<gene>
    <name evidence="1" type="ORF">CR513_49834</name>
</gene>
<dbReference type="Proteomes" id="UP000257109">
    <property type="component" value="Unassembled WGS sequence"/>
</dbReference>
<dbReference type="EMBL" id="QJKJ01011546">
    <property type="protein sequence ID" value="RDX70882.1"/>
    <property type="molecule type" value="Genomic_DNA"/>
</dbReference>
<accession>A0A371EXW6</accession>
<evidence type="ECO:0000313" key="1">
    <source>
        <dbReference type="EMBL" id="RDX70882.1"/>
    </source>
</evidence>
<dbReference type="AlphaFoldDB" id="A0A371EXW6"/>
<evidence type="ECO:0000313" key="2">
    <source>
        <dbReference type="Proteomes" id="UP000257109"/>
    </source>
</evidence>
<proteinExistence type="predicted"/>
<protein>
    <submittedName>
        <fullName evidence="1">Uncharacterized protein</fullName>
    </submittedName>
</protein>
<keyword evidence="2" id="KW-1185">Reference proteome</keyword>